<gene>
    <name evidence="3" type="ORF">Micbo1qcDRAFT_168532</name>
</gene>
<protein>
    <submittedName>
        <fullName evidence="3">Uncharacterized protein</fullName>
    </submittedName>
</protein>
<evidence type="ECO:0000313" key="4">
    <source>
        <dbReference type="Proteomes" id="UP000070501"/>
    </source>
</evidence>
<feature type="compositionally biased region" description="Basic residues" evidence="1">
    <location>
        <begin position="117"/>
        <end position="133"/>
    </location>
</feature>
<dbReference type="EMBL" id="KQ964269">
    <property type="protein sequence ID" value="KXJ86241.1"/>
    <property type="molecule type" value="Genomic_DNA"/>
</dbReference>
<feature type="region of interest" description="Disordered" evidence="1">
    <location>
        <begin position="89"/>
        <end position="188"/>
    </location>
</feature>
<feature type="transmembrane region" description="Helical" evidence="2">
    <location>
        <begin position="53"/>
        <end position="76"/>
    </location>
</feature>
<dbReference type="Proteomes" id="UP000070501">
    <property type="component" value="Unassembled WGS sequence"/>
</dbReference>
<keyword evidence="4" id="KW-1185">Reference proteome</keyword>
<accession>A0A136IMQ4</accession>
<keyword evidence="2" id="KW-1133">Transmembrane helix</keyword>
<feature type="compositionally biased region" description="Basic and acidic residues" evidence="1">
    <location>
        <begin position="105"/>
        <end position="116"/>
    </location>
</feature>
<dbReference type="AlphaFoldDB" id="A0A136IMQ4"/>
<evidence type="ECO:0000313" key="3">
    <source>
        <dbReference type="EMBL" id="KXJ86241.1"/>
    </source>
</evidence>
<name>A0A136IMQ4_9PEZI</name>
<feature type="compositionally biased region" description="Basic and acidic residues" evidence="1">
    <location>
        <begin position="134"/>
        <end position="143"/>
    </location>
</feature>
<evidence type="ECO:0000256" key="2">
    <source>
        <dbReference type="SAM" id="Phobius"/>
    </source>
</evidence>
<evidence type="ECO:0000256" key="1">
    <source>
        <dbReference type="SAM" id="MobiDB-lite"/>
    </source>
</evidence>
<keyword evidence="2" id="KW-0812">Transmembrane</keyword>
<sequence>MAPLQYLEAVRSAIIEHVVEPTTTTLQAATRVVAARQVTTTIVSEPVVVDNGLSGGAIAGIVIGSIAGFLLICWIIRACMNWGRPGEWGTTFEPDHEKPARRRRGPDYRYHHETHGGHRSRSRHSHHSHRSPRRSVEMRDVYYARETQPQRMPSRGRSPREPPAVYQVRPEANARDARRASRGSRYYS</sequence>
<reference evidence="4" key="1">
    <citation type="submission" date="2016-02" db="EMBL/GenBank/DDBJ databases">
        <title>Draft genome sequence of Microdochium bolleyi, a fungal endophyte of beachgrass.</title>
        <authorList>
            <consortium name="DOE Joint Genome Institute"/>
            <person name="David A.S."/>
            <person name="May G."/>
            <person name="Haridas S."/>
            <person name="Lim J."/>
            <person name="Wang M."/>
            <person name="Labutti K."/>
            <person name="Lipzen A."/>
            <person name="Barry K."/>
            <person name="Grigoriev I.V."/>
        </authorList>
    </citation>
    <scope>NUCLEOTIDE SEQUENCE [LARGE SCALE GENOMIC DNA]</scope>
    <source>
        <strain evidence="4">J235TASD1</strain>
    </source>
</reference>
<keyword evidence="2" id="KW-0472">Membrane</keyword>
<dbReference type="OrthoDB" id="5423884at2759"/>
<dbReference type="InParanoid" id="A0A136IMQ4"/>
<proteinExistence type="predicted"/>
<organism evidence="3 4">
    <name type="scientific">Microdochium bolleyi</name>
    <dbReference type="NCBI Taxonomy" id="196109"/>
    <lineage>
        <taxon>Eukaryota</taxon>
        <taxon>Fungi</taxon>
        <taxon>Dikarya</taxon>
        <taxon>Ascomycota</taxon>
        <taxon>Pezizomycotina</taxon>
        <taxon>Sordariomycetes</taxon>
        <taxon>Xylariomycetidae</taxon>
        <taxon>Xylariales</taxon>
        <taxon>Microdochiaceae</taxon>
        <taxon>Microdochium</taxon>
    </lineage>
</organism>